<dbReference type="RefSeq" id="WP_016838009.1">
    <property type="nucleotide sequence ID" value="NZ_JAAXPW010000032.1"/>
</dbReference>
<organism evidence="2 3">
    <name type="scientific">Ureibacillus thermosphaericus</name>
    <dbReference type="NCBI Taxonomy" id="51173"/>
    <lineage>
        <taxon>Bacteria</taxon>
        <taxon>Bacillati</taxon>
        <taxon>Bacillota</taxon>
        <taxon>Bacilli</taxon>
        <taxon>Bacillales</taxon>
        <taxon>Caryophanaceae</taxon>
        <taxon>Ureibacillus</taxon>
    </lineage>
</organism>
<evidence type="ECO:0000313" key="2">
    <source>
        <dbReference type="EMBL" id="MBB5149739.1"/>
    </source>
</evidence>
<evidence type="ECO:0000313" key="3">
    <source>
        <dbReference type="Proteomes" id="UP000557217"/>
    </source>
</evidence>
<accession>A0A840PTD7</accession>
<reference evidence="2 3" key="1">
    <citation type="submission" date="2020-08" db="EMBL/GenBank/DDBJ databases">
        <title>Genomic Encyclopedia of Type Strains, Phase IV (KMG-IV): sequencing the most valuable type-strain genomes for metagenomic binning, comparative biology and taxonomic classification.</title>
        <authorList>
            <person name="Goeker M."/>
        </authorList>
    </citation>
    <scope>NUCLEOTIDE SEQUENCE [LARGE SCALE GENOMIC DNA]</scope>
    <source>
        <strain evidence="2 3">DSM 10633</strain>
    </source>
</reference>
<dbReference type="Proteomes" id="UP000557217">
    <property type="component" value="Unassembled WGS sequence"/>
</dbReference>
<dbReference type="Pfam" id="PF07238">
    <property type="entry name" value="PilZ"/>
    <property type="match status" value="1"/>
</dbReference>
<protein>
    <recommendedName>
        <fullName evidence="1">PilZ domain-containing protein</fullName>
    </recommendedName>
</protein>
<dbReference type="EMBL" id="JACHGZ010000027">
    <property type="protein sequence ID" value="MBB5149739.1"/>
    <property type="molecule type" value="Genomic_DNA"/>
</dbReference>
<proteinExistence type="predicted"/>
<name>A0A840PTD7_URETH</name>
<sequence length="134" mass="15860">MISKKYKRKEAFRFVFNQPLDAQFSVLVNGRRIDSEMHPCKIIDISPRGMKVYTNSDISKIYNLPPESLQFQMHFVLDITRIQAIGYVRWSKPFGMGAHFGLQFKNQPDIEELIISEMKRRRRKEVISKKYIGF</sequence>
<dbReference type="AlphaFoldDB" id="A0A840PTD7"/>
<dbReference type="GO" id="GO:0035438">
    <property type="term" value="F:cyclic-di-GMP binding"/>
    <property type="evidence" value="ECO:0007669"/>
    <property type="project" value="InterPro"/>
</dbReference>
<evidence type="ECO:0000259" key="1">
    <source>
        <dbReference type="Pfam" id="PF07238"/>
    </source>
</evidence>
<comment type="caution">
    <text evidence="2">The sequence shown here is derived from an EMBL/GenBank/DDBJ whole genome shotgun (WGS) entry which is preliminary data.</text>
</comment>
<feature type="domain" description="PilZ" evidence="1">
    <location>
        <begin position="12"/>
        <end position="111"/>
    </location>
</feature>
<dbReference type="InterPro" id="IPR009875">
    <property type="entry name" value="PilZ_domain"/>
</dbReference>
<dbReference type="SUPFAM" id="SSF141371">
    <property type="entry name" value="PilZ domain-like"/>
    <property type="match status" value="1"/>
</dbReference>
<gene>
    <name evidence="2" type="ORF">HNR36_002131</name>
</gene>
<keyword evidence="3" id="KW-1185">Reference proteome</keyword>